<dbReference type="GO" id="GO:0016251">
    <property type="term" value="F:RNA polymerase II general transcription initiation factor activity"/>
    <property type="evidence" value="ECO:0007669"/>
    <property type="project" value="TreeGrafter"/>
</dbReference>
<evidence type="ECO:0000256" key="4">
    <source>
        <dbReference type="ARBA" id="ARBA00023242"/>
    </source>
</evidence>
<feature type="compositionally biased region" description="Basic and acidic residues" evidence="7">
    <location>
        <begin position="12"/>
        <end position="35"/>
    </location>
</feature>
<sequence>MSQEDVDMSEVPEEKKTEEEEKKEGDGEEALKGEELQDVDNEVLEEPQEENAQDNKAEGEEEDEEEAFKDPAPPPPPIFERKDKSLKEFLNTMDDYAPVIPDAVTDYYLAKSGFETSDRRIKRLLALATQKFVSDIACDAYQYSRIRSSSSVANSSNPQARARALVAGMSGGQQNAPSSSGNQGKTVLTMEDLGNALAEYGLNVKRPDFYR</sequence>
<keyword evidence="4 6" id="KW-0539">Nucleus</keyword>
<dbReference type="PANTHER" id="PTHR21242">
    <property type="entry name" value="TRANSCRIPTION INITIATION FACTOR TFIID SUBUNIT 10"/>
    <property type="match status" value="1"/>
</dbReference>
<evidence type="ECO:0000256" key="5">
    <source>
        <dbReference type="ARBA" id="ARBA00025730"/>
    </source>
</evidence>
<keyword evidence="2 6" id="KW-0805">Transcription regulation</keyword>
<dbReference type="GO" id="GO:0006367">
    <property type="term" value="P:transcription initiation at RNA polymerase II promoter"/>
    <property type="evidence" value="ECO:0007669"/>
    <property type="project" value="TreeGrafter"/>
</dbReference>
<evidence type="ECO:0000256" key="3">
    <source>
        <dbReference type="ARBA" id="ARBA00023163"/>
    </source>
</evidence>
<organism evidence="8 9">
    <name type="scientific">Trichomonascus ciferrii</name>
    <dbReference type="NCBI Taxonomy" id="44093"/>
    <lineage>
        <taxon>Eukaryota</taxon>
        <taxon>Fungi</taxon>
        <taxon>Dikarya</taxon>
        <taxon>Ascomycota</taxon>
        <taxon>Saccharomycotina</taxon>
        <taxon>Dipodascomycetes</taxon>
        <taxon>Dipodascales</taxon>
        <taxon>Trichomonascaceae</taxon>
        <taxon>Trichomonascus</taxon>
        <taxon>Trichomonascus ciferrii complex</taxon>
    </lineage>
</organism>
<dbReference type="OrthoDB" id="154356at2759"/>
<keyword evidence="9" id="KW-1185">Reference proteome</keyword>
<dbReference type="GO" id="GO:1990841">
    <property type="term" value="F:promoter-specific chromatin binding"/>
    <property type="evidence" value="ECO:0007669"/>
    <property type="project" value="TreeGrafter"/>
</dbReference>
<proteinExistence type="inferred from homology"/>
<dbReference type="PIRSF" id="PIRSF017246">
    <property type="entry name" value="TFIID_TAF10"/>
    <property type="match status" value="1"/>
</dbReference>
<name>A0A642UPS2_9ASCO</name>
<evidence type="ECO:0000313" key="9">
    <source>
        <dbReference type="Proteomes" id="UP000761534"/>
    </source>
</evidence>
<comment type="subcellular location">
    <subcellularLocation>
        <location evidence="1 6">Nucleus</location>
    </subcellularLocation>
</comment>
<protein>
    <recommendedName>
        <fullName evidence="6">Transcription initiation factor TFIID subunit 10</fullName>
    </recommendedName>
</protein>
<dbReference type="PANTHER" id="PTHR21242:SF0">
    <property type="entry name" value="TRANSCRIPTION INITIATION FACTOR TFIID SUBUNIT 10"/>
    <property type="match status" value="1"/>
</dbReference>
<dbReference type="GO" id="GO:0000124">
    <property type="term" value="C:SAGA complex"/>
    <property type="evidence" value="ECO:0007669"/>
    <property type="project" value="TreeGrafter"/>
</dbReference>
<dbReference type="EMBL" id="SWFS01000472">
    <property type="protein sequence ID" value="KAA8902061.1"/>
    <property type="molecule type" value="Genomic_DNA"/>
</dbReference>
<comment type="similarity">
    <text evidence="5 6">Belongs to the TAF10 family.</text>
</comment>
<dbReference type="InterPro" id="IPR003923">
    <property type="entry name" value="TAF10"/>
</dbReference>
<comment type="function">
    <text evidence="6">Functions as a component of both the DNA-binding general transcription initiation factor complex TFIID and the transcription coactivator SAGA complex. Binding of TFIID to a promoter (with or without TATA element) is the initial step in pre-initiation complex (PIC) formation. TFIID plays a key role in the regulation of gene expression by RNA polymerase II through different activities such as transcription activator interaction, core promoter recognition and selectivity, TFIIA and TFIIB interaction, chromatin modification (histone acetylation by TAF1), facilitation of DNA opening and initiation of transcription. SAGA acts as a general cofactor required for essentially all RNA polymerase II transcription. At the promoters, SAGA is required for transcription pre-initiation complex (PIC) recruitment. It influences RNA polymerase II transcriptional activity through different activities such as TBP interaction (via core/TAF module) and promoter selectivity, interaction with transcription activators (via Tra1/SPT module), and chromatin modification through histone acetylation (via HAT module) and deubiquitination (via DUB module). SAGA preferentially acetylates histones H3 (to form H3K9ac, H3K14ac, H3K18ac and H3K23ac) and H2B and deubiquitinates histone H2B. SAGA interacts with DNA via upstream activating sequences (UASs).</text>
</comment>
<feature type="region of interest" description="Disordered" evidence="7">
    <location>
        <begin position="1"/>
        <end position="84"/>
    </location>
</feature>
<feature type="compositionally biased region" description="Acidic residues" evidence="7">
    <location>
        <begin position="1"/>
        <end position="11"/>
    </location>
</feature>
<dbReference type="PRINTS" id="PR01443">
    <property type="entry name" value="TFIID30KDSUB"/>
</dbReference>
<dbReference type="VEuPathDB" id="FungiDB:TRICI_005949"/>
<feature type="compositionally biased region" description="Acidic residues" evidence="7">
    <location>
        <begin position="36"/>
        <end position="52"/>
    </location>
</feature>
<gene>
    <name evidence="8" type="ORF">TRICI_005949</name>
</gene>
<dbReference type="AlphaFoldDB" id="A0A642UPS2"/>
<evidence type="ECO:0000256" key="7">
    <source>
        <dbReference type="SAM" id="MobiDB-lite"/>
    </source>
</evidence>
<dbReference type="Pfam" id="PF03540">
    <property type="entry name" value="TAF10"/>
    <property type="match status" value="1"/>
</dbReference>
<reference evidence="8" key="1">
    <citation type="journal article" date="2019" name="G3 (Bethesda)">
        <title>Genome Assemblies of Two Rare Opportunistic Yeast Pathogens: Diutina rugosa (syn. Candida rugosa) and Trichomonascus ciferrii (syn. Candida ciferrii).</title>
        <authorList>
            <person name="Mixao V."/>
            <person name="Saus E."/>
            <person name="Hansen A.P."/>
            <person name="Lass-Florl C."/>
            <person name="Gabaldon T."/>
        </authorList>
    </citation>
    <scope>NUCLEOTIDE SEQUENCE</scope>
    <source>
        <strain evidence="8">CBS 4856</strain>
    </source>
</reference>
<dbReference type="Proteomes" id="UP000761534">
    <property type="component" value="Unassembled WGS sequence"/>
</dbReference>
<keyword evidence="3 6" id="KW-0804">Transcription</keyword>
<accession>A0A642UPS2</accession>
<evidence type="ECO:0000313" key="8">
    <source>
        <dbReference type="EMBL" id="KAA8902061.1"/>
    </source>
</evidence>
<comment type="caution">
    <text evidence="8">The sequence shown here is derived from an EMBL/GenBank/DDBJ whole genome shotgun (WGS) entry which is preliminary data.</text>
</comment>
<evidence type="ECO:0000256" key="1">
    <source>
        <dbReference type="ARBA" id="ARBA00004123"/>
    </source>
</evidence>
<dbReference type="CDD" id="cd07982">
    <property type="entry name" value="HFD_TAF10"/>
    <property type="match status" value="1"/>
</dbReference>
<dbReference type="GO" id="GO:0005669">
    <property type="term" value="C:transcription factor TFIID complex"/>
    <property type="evidence" value="ECO:0007669"/>
    <property type="project" value="TreeGrafter"/>
</dbReference>
<evidence type="ECO:0000256" key="6">
    <source>
        <dbReference type="PIRNR" id="PIRNR017246"/>
    </source>
</evidence>
<evidence type="ECO:0000256" key="2">
    <source>
        <dbReference type="ARBA" id="ARBA00023015"/>
    </source>
</evidence>